<dbReference type="OrthoDB" id="7432683at2"/>
<comment type="caution">
    <text evidence="1">The sequence shown here is derived from an EMBL/GenBank/DDBJ whole genome shotgun (WGS) entry which is preliminary data.</text>
</comment>
<gene>
    <name evidence="1" type="ORF">FUA22_16595</name>
</gene>
<name>A0A5C7GFH2_9FLAO</name>
<organism evidence="1 2">
    <name type="scientific">Seonamhaeicola maritimus</name>
    <dbReference type="NCBI Taxonomy" id="2591822"/>
    <lineage>
        <taxon>Bacteria</taxon>
        <taxon>Pseudomonadati</taxon>
        <taxon>Bacteroidota</taxon>
        <taxon>Flavobacteriia</taxon>
        <taxon>Flavobacteriales</taxon>
        <taxon>Flavobacteriaceae</taxon>
    </lineage>
</organism>
<proteinExistence type="predicted"/>
<sequence length="160" mass="17849">MKQTNNLSSNKPSLKEGRLFNYLSVLGFVVLSLFAFQNVNAQQTRTTQSETNVQSELLTGVVLDHENLPLPGLSVVLKGTKIGTATDFEGKYTFPQKLKEGDVLVFSFLGYSPKRVKIVQDQTVLNVTMDAELVELMGAVDTNQTYKSKRTLWQKIKGVF</sequence>
<accession>A0A5C7GFH2</accession>
<dbReference type="Pfam" id="PF13715">
    <property type="entry name" value="CarbopepD_reg_2"/>
    <property type="match status" value="1"/>
</dbReference>
<protein>
    <recommendedName>
        <fullName evidence="3">Carboxypeptidase-like regulatory domain-containing protein</fullName>
    </recommendedName>
</protein>
<evidence type="ECO:0000313" key="2">
    <source>
        <dbReference type="Proteomes" id="UP000321080"/>
    </source>
</evidence>
<dbReference type="Proteomes" id="UP000321080">
    <property type="component" value="Unassembled WGS sequence"/>
</dbReference>
<dbReference type="RefSeq" id="WP_147769709.1">
    <property type="nucleotide sequence ID" value="NZ_VRKQ01000018.1"/>
</dbReference>
<dbReference type="EMBL" id="VRKQ01000018">
    <property type="protein sequence ID" value="TXG35366.1"/>
    <property type="molecule type" value="Genomic_DNA"/>
</dbReference>
<dbReference type="AlphaFoldDB" id="A0A5C7GFH2"/>
<dbReference type="Gene3D" id="2.60.40.1120">
    <property type="entry name" value="Carboxypeptidase-like, regulatory domain"/>
    <property type="match status" value="1"/>
</dbReference>
<evidence type="ECO:0000313" key="1">
    <source>
        <dbReference type="EMBL" id="TXG35366.1"/>
    </source>
</evidence>
<evidence type="ECO:0008006" key="3">
    <source>
        <dbReference type="Google" id="ProtNLM"/>
    </source>
</evidence>
<dbReference type="SUPFAM" id="SSF49464">
    <property type="entry name" value="Carboxypeptidase regulatory domain-like"/>
    <property type="match status" value="1"/>
</dbReference>
<reference evidence="1 2" key="1">
    <citation type="submission" date="2019-08" db="EMBL/GenBank/DDBJ databases">
        <title>Seonamhaeicola sediminis sp. nov., isolated from marine sediment.</title>
        <authorList>
            <person name="Cao W.R."/>
        </authorList>
    </citation>
    <scope>NUCLEOTIDE SEQUENCE [LARGE SCALE GENOMIC DNA]</scope>
    <source>
        <strain evidence="1 2">1505</strain>
    </source>
</reference>
<dbReference type="InterPro" id="IPR008969">
    <property type="entry name" value="CarboxyPept-like_regulatory"/>
</dbReference>
<keyword evidence="2" id="KW-1185">Reference proteome</keyword>